<dbReference type="Proteomes" id="UP000887540">
    <property type="component" value="Unplaced"/>
</dbReference>
<keyword evidence="2" id="KW-1185">Reference proteome</keyword>
<accession>A0A914E9M1</accession>
<feature type="region of interest" description="Disordered" evidence="1">
    <location>
        <begin position="1"/>
        <end position="33"/>
    </location>
</feature>
<name>A0A914E9M1_9BILA</name>
<protein>
    <submittedName>
        <fullName evidence="3">Uncharacterized protein</fullName>
    </submittedName>
</protein>
<dbReference type="AlphaFoldDB" id="A0A914E9M1"/>
<sequence>MESEDKNSLFSFGRAKPIDDENSPVLNIQPKNGPKMNVPRGIFHYVDRERDFGSNFKLPDMESPVDFSGRMKTKDNFINGFYIPMPYGMEPFNIQVMQERERDNEMGAAVGMEDRLEMALKRAKRMCKAGPTEECDEMLREYFRMKTEATEEEEAPLLEKLLKLTETVGNSKFRNDKVDGIGVLFGMPGIEPMYWKAKLKKLNNNNIRLGNS</sequence>
<organism evidence="2 3">
    <name type="scientific">Acrobeloides nanus</name>
    <dbReference type="NCBI Taxonomy" id="290746"/>
    <lineage>
        <taxon>Eukaryota</taxon>
        <taxon>Metazoa</taxon>
        <taxon>Ecdysozoa</taxon>
        <taxon>Nematoda</taxon>
        <taxon>Chromadorea</taxon>
        <taxon>Rhabditida</taxon>
        <taxon>Tylenchina</taxon>
        <taxon>Cephalobomorpha</taxon>
        <taxon>Cephaloboidea</taxon>
        <taxon>Cephalobidae</taxon>
        <taxon>Acrobeloides</taxon>
    </lineage>
</organism>
<dbReference type="WBParaSite" id="ACRNAN_scaffold664.g9210.t1">
    <property type="protein sequence ID" value="ACRNAN_scaffold664.g9210.t1"/>
    <property type="gene ID" value="ACRNAN_scaffold664.g9210"/>
</dbReference>
<reference evidence="3" key="1">
    <citation type="submission" date="2022-11" db="UniProtKB">
        <authorList>
            <consortium name="WormBaseParasite"/>
        </authorList>
    </citation>
    <scope>IDENTIFICATION</scope>
</reference>
<evidence type="ECO:0000256" key="1">
    <source>
        <dbReference type="SAM" id="MobiDB-lite"/>
    </source>
</evidence>
<evidence type="ECO:0000313" key="3">
    <source>
        <dbReference type="WBParaSite" id="ACRNAN_scaffold664.g9210.t1"/>
    </source>
</evidence>
<proteinExistence type="predicted"/>
<evidence type="ECO:0000313" key="2">
    <source>
        <dbReference type="Proteomes" id="UP000887540"/>
    </source>
</evidence>